<dbReference type="PANTHER" id="PTHR44846:SF1">
    <property type="entry name" value="MANNOSYL-D-GLYCERATE TRANSPORT_METABOLISM SYSTEM REPRESSOR MNGR-RELATED"/>
    <property type="match status" value="1"/>
</dbReference>
<dbReference type="InterPro" id="IPR012702">
    <property type="entry name" value="CP_lyase_PhnF"/>
</dbReference>
<dbReference type="Pfam" id="PF00392">
    <property type="entry name" value="GntR"/>
    <property type="match status" value="1"/>
</dbReference>
<dbReference type="SMART" id="SM00866">
    <property type="entry name" value="UTRA"/>
    <property type="match status" value="1"/>
</dbReference>
<organism evidence="5 6">
    <name type="scientific">Phreatobacter cathodiphilus</name>
    <dbReference type="NCBI Taxonomy" id="1868589"/>
    <lineage>
        <taxon>Bacteria</taxon>
        <taxon>Pseudomonadati</taxon>
        <taxon>Pseudomonadota</taxon>
        <taxon>Alphaproteobacteria</taxon>
        <taxon>Hyphomicrobiales</taxon>
        <taxon>Phreatobacteraceae</taxon>
        <taxon>Phreatobacter</taxon>
    </lineage>
</organism>
<evidence type="ECO:0000256" key="2">
    <source>
        <dbReference type="ARBA" id="ARBA00023125"/>
    </source>
</evidence>
<dbReference type="Gene3D" id="1.10.10.10">
    <property type="entry name" value="Winged helix-like DNA-binding domain superfamily/Winged helix DNA-binding domain"/>
    <property type="match status" value="1"/>
</dbReference>
<dbReference type="InterPro" id="IPR050679">
    <property type="entry name" value="Bact_HTH_transcr_reg"/>
</dbReference>
<feature type="domain" description="HTH gntR-type" evidence="4">
    <location>
        <begin position="13"/>
        <end position="81"/>
    </location>
</feature>
<reference evidence="5 6" key="1">
    <citation type="submission" date="2018-03" db="EMBL/GenBank/DDBJ databases">
        <title>Genome sequencing of Phreatobacter sp.</title>
        <authorList>
            <person name="Kim S.-J."/>
            <person name="Heo J."/>
            <person name="Kwon S.-W."/>
        </authorList>
    </citation>
    <scope>NUCLEOTIDE SEQUENCE [LARGE SCALE GENOMIC DNA]</scope>
    <source>
        <strain evidence="5 6">S-12</strain>
    </source>
</reference>
<dbReference type="PROSITE" id="PS50949">
    <property type="entry name" value="HTH_GNTR"/>
    <property type="match status" value="1"/>
</dbReference>
<dbReference type="InterPro" id="IPR036390">
    <property type="entry name" value="WH_DNA-bd_sf"/>
</dbReference>
<dbReference type="PRINTS" id="PR00035">
    <property type="entry name" value="HTHGNTR"/>
</dbReference>
<dbReference type="InterPro" id="IPR000524">
    <property type="entry name" value="Tscrpt_reg_HTH_GntR"/>
</dbReference>
<dbReference type="OrthoDB" id="9800645at2"/>
<dbReference type="SUPFAM" id="SSF64288">
    <property type="entry name" value="Chorismate lyase-like"/>
    <property type="match status" value="1"/>
</dbReference>
<dbReference type="SUPFAM" id="SSF46785">
    <property type="entry name" value="Winged helix' DNA-binding domain"/>
    <property type="match status" value="1"/>
</dbReference>
<accession>A0A2S0NCP0</accession>
<dbReference type="PANTHER" id="PTHR44846">
    <property type="entry name" value="MANNOSYL-D-GLYCERATE TRANSPORT/METABOLISM SYSTEM REPRESSOR MNGR-RELATED"/>
    <property type="match status" value="1"/>
</dbReference>
<keyword evidence="1" id="KW-0805">Transcription regulation</keyword>
<dbReference type="InterPro" id="IPR036388">
    <property type="entry name" value="WH-like_DNA-bd_sf"/>
</dbReference>
<name>A0A2S0NCP0_9HYPH</name>
<proteinExistence type="predicted"/>
<dbReference type="Gene3D" id="3.40.1410.10">
    <property type="entry name" value="Chorismate lyase-like"/>
    <property type="match status" value="1"/>
</dbReference>
<dbReference type="CDD" id="cd07377">
    <property type="entry name" value="WHTH_GntR"/>
    <property type="match status" value="1"/>
</dbReference>
<dbReference type="GO" id="GO:0003677">
    <property type="term" value="F:DNA binding"/>
    <property type="evidence" value="ECO:0007669"/>
    <property type="project" value="UniProtKB-KW"/>
</dbReference>
<dbReference type="InterPro" id="IPR028978">
    <property type="entry name" value="Chorismate_lyase_/UTRA_dom_sf"/>
</dbReference>
<evidence type="ECO:0000313" key="6">
    <source>
        <dbReference type="Proteomes" id="UP000237889"/>
    </source>
</evidence>
<dbReference type="GO" id="GO:0003700">
    <property type="term" value="F:DNA-binding transcription factor activity"/>
    <property type="evidence" value="ECO:0007669"/>
    <property type="project" value="InterPro"/>
</dbReference>
<evidence type="ECO:0000313" key="5">
    <source>
        <dbReference type="EMBL" id="AVO45930.1"/>
    </source>
</evidence>
<dbReference type="AlphaFoldDB" id="A0A2S0NCP0"/>
<gene>
    <name evidence="5" type="primary">phnF</name>
    <name evidence="5" type="ORF">C6569_13095</name>
</gene>
<evidence type="ECO:0000256" key="3">
    <source>
        <dbReference type="ARBA" id="ARBA00023163"/>
    </source>
</evidence>
<dbReference type="GO" id="GO:0045892">
    <property type="term" value="P:negative regulation of DNA-templated transcription"/>
    <property type="evidence" value="ECO:0007669"/>
    <property type="project" value="TreeGrafter"/>
</dbReference>
<evidence type="ECO:0000259" key="4">
    <source>
        <dbReference type="PROSITE" id="PS50949"/>
    </source>
</evidence>
<dbReference type="EMBL" id="CP027668">
    <property type="protein sequence ID" value="AVO45930.1"/>
    <property type="molecule type" value="Genomic_DNA"/>
</dbReference>
<keyword evidence="3" id="KW-0804">Transcription</keyword>
<dbReference type="Pfam" id="PF07702">
    <property type="entry name" value="UTRA"/>
    <property type="match status" value="1"/>
</dbReference>
<dbReference type="InterPro" id="IPR011663">
    <property type="entry name" value="UTRA"/>
</dbReference>
<dbReference type="SMART" id="SM00345">
    <property type="entry name" value="HTH_GNTR"/>
    <property type="match status" value="1"/>
</dbReference>
<keyword evidence="6" id="KW-1185">Reference proteome</keyword>
<dbReference type="KEGG" id="phr:C6569_13095"/>
<protein>
    <submittedName>
        <fullName evidence="5">Phosphonate metabolism transcriptional regulator PhnF</fullName>
    </submittedName>
</protein>
<sequence>MTGGAMLARGRGVTVWRQIAEAIEAEIAGGGLVPGTRLPTEAALTERFGVNRHTVRQAVKSLVDKGLVRVTQGSGTYVEAKPLSYPISTRTRFSEIVVGQARDPAGRLLGHRQAGASLEIAEALDLSPEDPVMLIESAHFADGVPISWALAAFPLPRFAEVPEVYGATGSITAALSACGVPDYRRASTRIGAAVADATDSARLEIAEGRPVLVIDSINVDPDGVPIQWARSHFCADRVRLTVGG</sequence>
<keyword evidence="2" id="KW-0238">DNA-binding</keyword>
<dbReference type="RefSeq" id="WP_106749271.1">
    <property type="nucleotide sequence ID" value="NZ_CP027668.1"/>
</dbReference>
<dbReference type="NCBIfam" id="TIGR02325">
    <property type="entry name" value="C_P_lyase_phnF"/>
    <property type="match status" value="1"/>
</dbReference>
<evidence type="ECO:0000256" key="1">
    <source>
        <dbReference type="ARBA" id="ARBA00023015"/>
    </source>
</evidence>
<dbReference type="Proteomes" id="UP000237889">
    <property type="component" value="Chromosome"/>
</dbReference>